<evidence type="ECO:0000259" key="5">
    <source>
        <dbReference type="PROSITE" id="PS51914"/>
    </source>
</evidence>
<dbReference type="AlphaFoldDB" id="A0A196S9V7"/>
<reference evidence="6 7" key="1">
    <citation type="submission" date="2016-05" db="EMBL/GenBank/DDBJ databases">
        <title>Nuclear genome of Blastocystis sp. subtype 1 NandII.</title>
        <authorList>
            <person name="Gentekaki E."/>
            <person name="Curtis B."/>
            <person name="Stairs C."/>
            <person name="Eme L."/>
            <person name="Herman E."/>
            <person name="Klimes V."/>
            <person name="Arias M.C."/>
            <person name="Elias M."/>
            <person name="Hilliou F."/>
            <person name="Klute M."/>
            <person name="Malik S.-B."/>
            <person name="Pightling A."/>
            <person name="Rachubinski R."/>
            <person name="Salas D."/>
            <person name="Schlacht A."/>
            <person name="Suga H."/>
            <person name="Archibald J."/>
            <person name="Ball S.G."/>
            <person name="Clark G."/>
            <person name="Dacks J."/>
            <person name="Van Der Giezen M."/>
            <person name="Tsaousis A."/>
            <person name="Roger A."/>
        </authorList>
    </citation>
    <scope>NUCLEOTIDE SEQUENCE [LARGE SCALE GENOMIC DNA]</scope>
    <source>
        <strain evidence="7">ATCC 50177 / NandII</strain>
    </source>
</reference>
<dbReference type="EMBL" id="LXWW01000320">
    <property type="protein sequence ID" value="OAO13808.1"/>
    <property type="molecule type" value="Genomic_DNA"/>
</dbReference>
<keyword evidence="2" id="KW-1015">Disulfide bond</keyword>
<feature type="domain" description="MRH" evidence="5">
    <location>
        <begin position="16"/>
        <end position="203"/>
    </location>
</feature>
<feature type="transmembrane region" description="Helical" evidence="3">
    <location>
        <begin position="254"/>
        <end position="275"/>
    </location>
</feature>
<evidence type="ECO:0000256" key="4">
    <source>
        <dbReference type="SAM" id="SignalP"/>
    </source>
</evidence>
<keyword evidence="1 4" id="KW-0732">Signal</keyword>
<protein>
    <recommendedName>
        <fullName evidence="5">MRH domain-containing protein</fullName>
    </recommendedName>
</protein>
<name>A0A196S9V7_BLAHN</name>
<keyword evidence="7" id="KW-1185">Reference proteome</keyword>
<keyword evidence="3" id="KW-0472">Membrane</keyword>
<organism evidence="6 7">
    <name type="scientific">Blastocystis sp. subtype 1 (strain ATCC 50177 / NandII)</name>
    <dbReference type="NCBI Taxonomy" id="478820"/>
    <lineage>
        <taxon>Eukaryota</taxon>
        <taxon>Sar</taxon>
        <taxon>Stramenopiles</taxon>
        <taxon>Bigyra</taxon>
        <taxon>Opalozoa</taxon>
        <taxon>Opalinata</taxon>
        <taxon>Blastocystidae</taxon>
        <taxon>Blastocystis</taxon>
    </lineage>
</organism>
<dbReference type="Proteomes" id="UP000078348">
    <property type="component" value="Unassembled WGS sequence"/>
</dbReference>
<dbReference type="PROSITE" id="PS00022">
    <property type="entry name" value="EGF_1"/>
    <property type="match status" value="1"/>
</dbReference>
<comment type="caution">
    <text evidence="6">The sequence shown here is derived from an EMBL/GenBank/DDBJ whole genome shotgun (WGS) entry which is preliminary data.</text>
</comment>
<evidence type="ECO:0000256" key="2">
    <source>
        <dbReference type="ARBA" id="ARBA00023157"/>
    </source>
</evidence>
<dbReference type="PROSITE" id="PS51257">
    <property type="entry name" value="PROKAR_LIPOPROTEIN"/>
    <property type="match status" value="1"/>
</dbReference>
<dbReference type="OrthoDB" id="196411at2759"/>
<sequence>MRSIVYIALIASVFASSCKGTLRNTEFDLTPLRNEMQDYRTQLYAPNRELNRTIVYNFCGNTLSVPKDMEGGDKCKSTGHKVVNGKTVMTEEPSPVYMLHKTEGQDSRCNRMALDFTNTEYSSMSLYDKEDPAMGVSLKLMEGDYCCPHAGTCSDSEYKQITFTFDLRCADAINSIPEETSVDTINNGCDYLVTFRTIHACPVACPRIDNNVCGLHGVCGYDEQAKKARCYCGSQYTGTDCQKFHYKSLLSADALVIAVTILLTAVVICTIFFVWNKLRKISVNPDAFDSLESKFNELGQMAY</sequence>
<accession>A0A196S9V7</accession>
<feature type="signal peptide" evidence="4">
    <location>
        <begin position="1"/>
        <end position="20"/>
    </location>
</feature>
<proteinExistence type="predicted"/>
<dbReference type="SUPFAM" id="SSF57196">
    <property type="entry name" value="EGF/Laminin"/>
    <property type="match status" value="1"/>
</dbReference>
<evidence type="ECO:0000256" key="1">
    <source>
        <dbReference type="ARBA" id="ARBA00022729"/>
    </source>
</evidence>
<dbReference type="InterPro" id="IPR009011">
    <property type="entry name" value="Man6P_isomerase_rcpt-bd_dom_sf"/>
</dbReference>
<dbReference type="InterPro" id="IPR044865">
    <property type="entry name" value="MRH_dom"/>
</dbReference>
<gene>
    <name evidence="6" type="ORF">AV274_4483</name>
</gene>
<feature type="chain" id="PRO_5008274477" description="MRH domain-containing protein" evidence="4">
    <location>
        <begin position="21"/>
        <end position="303"/>
    </location>
</feature>
<evidence type="ECO:0000313" key="7">
    <source>
        <dbReference type="Proteomes" id="UP000078348"/>
    </source>
</evidence>
<evidence type="ECO:0000313" key="6">
    <source>
        <dbReference type="EMBL" id="OAO13808.1"/>
    </source>
</evidence>
<dbReference type="PROSITE" id="PS51914">
    <property type="entry name" value="MRH"/>
    <property type="match status" value="1"/>
</dbReference>
<keyword evidence="3" id="KW-1133">Transmembrane helix</keyword>
<dbReference type="InterPro" id="IPR000742">
    <property type="entry name" value="EGF"/>
</dbReference>
<keyword evidence="3" id="KW-0812">Transmembrane</keyword>
<dbReference type="Gene3D" id="2.70.130.10">
    <property type="entry name" value="Mannose-6-phosphate receptor binding domain"/>
    <property type="match status" value="1"/>
</dbReference>
<dbReference type="SUPFAM" id="SSF50911">
    <property type="entry name" value="Mannose 6-phosphate receptor domain"/>
    <property type="match status" value="1"/>
</dbReference>
<evidence type="ECO:0000256" key="3">
    <source>
        <dbReference type="SAM" id="Phobius"/>
    </source>
</evidence>